<protein>
    <submittedName>
        <fullName evidence="1">Uncharacterized protein</fullName>
    </submittedName>
</protein>
<keyword evidence="2" id="KW-1185">Reference proteome</keyword>
<dbReference type="Proteomes" id="UP000799755">
    <property type="component" value="Unassembled WGS sequence"/>
</dbReference>
<sequence>MRLWPIRKLEDSTSPLPHHQRYEGRASNTSKRSSQRFLNCFSLGYLLGIGLAGLTIWLVLHIADNREERQQTNIYPLLQGAHTLHAATSGREIPFPNLAGYSSREEEIDGSVTGNEAIRLPAPKVLDHRYDVPHHPHIRPRDTLNEPTSATSMEIIPTPALSHAPPVSPLVRSPTGTTEVHYSDAYKTTLEKCLAEENWDTCKQGWVKRFFPDGSATTSVSHTPPLSATSTVDSRQSIVVRAWIDHLDRQYDALSPAGRGWVDYCLRFKYKGKLHKCLRKWKKVDILKRDDEGTIDKNQTVAGVSSMAAADDVPRKSSRLSSSPTSTSSLEVYTKDNDEDGDELDYFVGWLLSCLAWRTDRECNRLYLELQDISPEHPSYSSLRPDIFDWYDKCESQTSDECDRLWDEQGHCTEDDESSTSPSLSPSRRDKLLPYWMERDNRLYAALNPAGKRFVDDCTWNIKAEVPEYRFALGRCLHKWKKWKKHNGLGKNNNRADDEGDLDLEGVSDEYWMDRQRELAEDEKAVTKHINAAEQKFPGIMLEDVKVDGDADKAGIRRAVDWNPADPVGEPIFHHAPDLEAVSSDNSIFSRLAKRTQAKYKQLKYKYTHHSINSLTDKTTQYECCVYQGQVLPCRLLCANNTPLVMPTHRRTRRRRNYNSNTAITTNTTTINPRTTKIVRVGNVGWPHLATNVSLSEANN</sequence>
<organism evidence="1 2">
    <name type="scientific">Lindgomyces ingoldianus</name>
    <dbReference type="NCBI Taxonomy" id="673940"/>
    <lineage>
        <taxon>Eukaryota</taxon>
        <taxon>Fungi</taxon>
        <taxon>Dikarya</taxon>
        <taxon>Ascomycota</taxon>
        <taxon>Pezizomycotina</taxon>
        <taxon>Dothideomycetes</taxon>
        <taxon>Pleosporomycetidae</taxon>
        <taxon>Pleosporales</taxon>
        <taxon>Lindgomycetaceae</taxon>
        <taxon>Lindgomyces</taxon>
    </lineage>
</organism>
<proteinExistence type="predicted"/>
<reference evidence="1" key="1">
    <citation type="journal article" date="2020" name="Stud. Mycol.">
        <title>101 Dothideomycetes genomes: a test case for predicting lifestyles and emergence of pathogens.</title>
        <authorList>
            <person name="Haridas S."/>
            <person name="Albert R."/>
            <person name="Binder M."/>
            <person name="Bloem J."/>
            <person name="Labutti K."/>
            <person name="Salamov A."/>
            <person name="Andreopoulos B."/>
            <person name="Baker S."/>
            <person name="Barry K."/>
            <person name="Bills G."/>
            <person name="Bluhm B."/>
            <person name="Cannon C."/>
            <person name="Castanera R."/>
            <person name="Culley D."/>
            <person name="Daum C."/>
            <person name="Ezra D."/>
            <person name="Gonzalez J."/>
            <person name="Henrissat B."/>
            <person name="Kuo A."/>
            <person name="Liang C."/>
            <person name="Lipzen A."/>
            <person name="Lutzoni F."/>
            <person name="Magnuson J."/>
            <person name="Mondo S."/>
            <person name="Nolan M."/>
            <person name="Ohm R."/>
            <person name="Pangilinan J."/>
            <person name="Park H.-J."/>
            <person name="Ramirez L."/>
            <person name="Alfaro M."/>
            <person name="Sun H."/>
            <person name="Tritt A."/>
            <person name="Yoshinaga Y."/>
            <person name="Zwiers L.-H."/>
            <person name="Turgeon B."/>
            <person name="Goodwin S."/>
            <person name="Spatafora J."/>
            <person name="Crous P."/>
            <person name="Grigoriev I."/>
        </authorList>
    </citation>
    <scope>NUCLEOTIDE SEQUENCE</scope>
    <source>
        <strain evidence="1">ATCC 200398</strain>
    </source>
</reference>
<evidence type="ECO:0000313" key="1">
    <source>
        <dbReference type="EMBL" id="KAF2467813.1"/>
    </source>
</evidence>
<gene>
    <name evidence="1" type="ORF">BDR25DRAFT_358085</name>
</gene>
<comment type="caution">
    <text evidence="1">The sequence shown here is derived from an EMBL/GenBank/DDBJ whole genome shotgun (WGS) entry which is preliminary data.</text>
</comment>
<evidence type="ECO:0000313" key="2">
    <source>
        <dbReference type="Proteomes" id="UP000799755"/>
    </source>
</evidence>
<accession>A0ACB6QMK4</accession>
<name>A0ACB6QMK4_9PLEO</name>
<dbReference type="EMBL" id="MU003518">
    <property type="protein sequence ID" value="KAF2467813.1"/>
    <property type="molecule type" value="Genomic_DNA"/>
</dbReference>